<dbReference type="EMBL" id="CP141261">
    <property type="protein sequence ID" value="WRL67365.1"/>
    <property type="molecule type" value="Genomic_DNA"/>
</dbReference>
<protein>
    <submittedName>
        <fullName evidence="1">Uncharacterized protein</fullName>
    </submittedName>
</protein>
<evidence type="ECO:0000313" key="1">
    <source>
        <dbReference type="EMBL" id="WRL67365.1"/>
    </source>
</evidence>
<sequence>MLRNFAPTVVAVTGVGEGTDRVELDLVDRWPAYDVVPAGAPDGLALRTVPGRPETTVRMVLVRSDDGWRIEAARRLA</sequence>
<evidence type="ECO:0000313" key="2">
    <source>
        <dbReference type="Proteomes" id="UP001324287"/>
    </source>
</evidence>
<dbReference type="RefSeq" id="WP_324278672.1">
    <property type="nucleotide sequence ID" value="NZ_CP141261.1"/>
</dbReference>
<organism evidence="1 2">
    <name type="scientific">Blastococcus brunescens</name>
    <dbReference type="NCBI Taxonomy" id="1564165"/>
    <lineage>
        <taxon>Bacteria</taxon>
        <taxon>Bacillati</taxon>
        <taxon>Actinomycetota</taxon>
        <taxon>Actinomycetes</taxon>
        <taxon>Geodermatophilales</taxon>
        <taxon>Geodermatophilaceae</taxon>
        <taxon>Blastococcus</taxon>
    </lineage>
</organism>
<accession>A0ABZ1B984</accession>
<reference evidence="1 2" key="1">
    <citation type="submission" date="2023-12" db="EMBL/GenBank/DDBJ databases">
        <title>Blastococcus brunescens sp. nov., an actonobacterium isolated from sandstone collected in sahara desert.</title>
        <authorList>
            <person name="Gtari M."/>
            <person name="Ghodhbane F."/>
        </authorList>
    </citation>
    <scope>NUCLEOTIDE SEQUENCE [LARGE SCALE GENOMIC DNA]</scope>
    <source>
        <strain evidence="1 2">BMG 8361</strain>
    </source>
</reference>
<gene>
    <name evidence="1" type="ORF">U6N30_10640</name>
</gene>
<name>A0ABZ1B984_9ACTN</name>
<keyword evidence="2" id="KW-1185">Reference proteome</keyword>
<dbReference type="Proteomes" id="UP001324287">
    <property type="component" value="Chromosome"/>
</dbReference>
<proteinExistence type="predicted"/>